<name>A0ABU6QDR8_9FABA</name>
<organism evidence="2 3">
    <name type="scientific">Stylosanthes scabra</name>
    <dbReference type="NCBI Taxonomy" id="79078"/>
    <lineage>
        <taxon>Eukaryota</taxon>
        <taxon>Viridiplantae</taxon>
        <taxon>Streptophyta</taxon>
        <taxon>Embryophyta</taxon>
        <taxon>Tracheophyta</taxon>
        <taxon>Spermatophyta</taxon>
        <taxon>Magnoliopsida</taxon>
        <taxon>eudicotyledons</taxon>
        <taxon>Gunneridae</taxon>
        <taxon>Pentapetalae</taxon>
        <taxon>rosids</taxon>
        <taxon>fabids</taxon>
        <taxon>Fabales</taxon>
        <taxon>Fabaceae</taxon>
        <taxon>Papilionoideae</taxon>
        <taxon>50 kb inversion clade</taxon>
        <taxon>dalbergioids sensu lato</taxon>
        <taxon>Dalbergieae</taxon>
        <taxon>Pterocarpus clade</taxon>
        <taxon>Stylosanthes</taxon>
    </lineage>
</organism>
<feature type="region of interest" description="Disordered" evidence="1">
    <location>
        <begin position="168"/>
        <end position="187"/>
    </location>
</feature>
<protein>
    <submittedName>
        <fullName evidence="2">Uncharacterized protein</fullName>
    </submittedName>
</protein>
<comment type="caution">
    <text evidence="2">The sequence shown here is derived from an EMBL/GenBank/DDBJ whole genome shotgun (WGS) entry which is preliminary data.</text>
</comment>
<accession>A0ABU6QDR8</accession>
<dbReference type="Proteomes" id="UP001341840">
    <property type="component" value="Unassembled WGS sequence"/>
</dbReference>
<evidence type="ECO:0000313" key="3">
    <source>
        <dbReference type="Proteomes" id="UP001341840"/>
    </source>
</evidence>
<dbReference type="EMBL" id="JASCZI010000169">
    <property type="protein sequence ID" value="MED6109631.1"/>
    <property type="molecule type" value="Genomic_DNA"/>
</dbReference>
<feature type="region of interest" description="Disordered" evidence="1">
    <location>
        <begin position="1"/>
        <end position="23"/>
    </location>
</feature>
<proteinExistence type="predicted"/>
<gene>
    <name evidence="2" type="ORF">PIB30_035414</name>
</gene>
<keyword evidence="3" id="KW-1185">Reference proteome</keyword>
<evidence type="ECO:0000256" key="1">
    <source>
        <dbReference type="SAM" id="MobiDB-lite"/>
    </source>
</evidence>
<evidence type="ECO:0000313" key="2">
    <source>
        <dbReference type="EMBL" id="MED6109631.1"/>
    </source>
</evidence>
<reference evidence="2 3" key="1">
    <citation type="journal article" date="2023" name="Plants (Basel)">
        <title>Bridging the Gap: Combining Genomics and Transcriptomics Approaches to Understand Stylosanthes scabra, an Orphan Legume from the Brazilian Caatinga.</title>
        <authorList>
            <person name="Ferreira-Neto J.R.C."/>
            <person name="da Silva M.D."/>
            <person name="Binneck E."/>
            <person name="de Melo N.F."/>
            <person name="da Silva R.H."/>
            <person name="de Melo A.L.T.M."/>
            <person name="Pandolfi V."/>
            <person name="Bustamante F.O."/>
            <person name="Brasileiro-Vidal A.C."/>
            <person name="Benko-Iseppon A.M."/>
        </authorList>
    </citation>
    <scope>NUCLEOTIDE SEQUENCE [LARGE SCALE GENOMIC DNA]</scope>
    <source>
        <tissue evidence="2">Leaves</tissue>
    </source>
</reference>
<sequence>MTRAASPQWIRGEGTGTSALGSGDSRIDPVIARTLKSLFGPGYQDRPGDRRLSGESWAGSLTPTQHLHLCEFELGIVGPFASQLDTQGCSENDPSPILGIWLHPCDTAFLNGDRAKEKAFNHSPIPSSVTSHSDPGSLLFDPEIERTLRQIRQARRRAELAKLALNNNPFYSSDSSSDSDTQSSSSV</sequence>